<gene>
    <name evidence="2" type="ORF">NCTC9836_01081</name>
</gene>
<keyword evidence="1" id="KW-0812">Transmembrane</keyword>
<evidence type="ECO:0000313" key="2">
    <source>
        <dbReference type="EMBL" id="SUY46773.1"/>
    </source>
</evidence>
<evidence type="ECO:0000313" key="3">
    <source>
        <dbReference type="Proteomes" id="UP000254664"/>
    </source>
</evidence>
<feature type="transmembrane region" description="Helical" evidence="1">
    <location>
        <begin position="227"/>
        <end position="248"/>
    </location>
</feature>
<keyword evidence="3" id="KW-1185">Reference proteome</keyword>
<reference evidence="2 3" key="1">
    <citation type="submission" date="2018-06" db="EMBL/GenBank/DDBJ databases">
        <authorList>
            <consortium name="Pathogen Informatics"/>
            <person name="Doyle S."/>
        </authorList>
    </citation>
    <scope>NUCLEOTIDE SEQUENCE [LARGE SCALE GENOMIC DNA]</scope>
    <source>
        <strain evidence="2 3">NCTC9836</strain>
    </source>
</reference>
<sequence length="260" mass="30388">MNTFKKYAIWIKMGSKIQFHDIGIIFDLIVMVVFRYIFLSFLWSSIFKYNEIANWTMNSYKIYIGSSVFLSCLISYPNIYFMSLDMRSGNIINYLIKPTYYPYHVIYKNIGIAASNVLILAPVFIVYLSFSNTNITAENLFWFVLLAIMGVFTYILFDILMGLLTFWFENSWGLNIVKQSILTFFSGSMFPLDFLPKQLNDILKYSPFPGIIYRPTTILINGSYNNLFSLFLQIAWILIFLILIRVIFRSCEKDVIIYGG</sequence>
<dbReference type="Pfam" id="PF06182">
    <property type="entry name" value="ABC2_membrane_6"/>
    <property type="match status" value="1"/>
</dbReference>
<dbReference type="InterPro" id="IPR010390">
    <property type="entry name" value="ABC-2_transporter-like"/>
</dbReference>
<accession>A0A381J711</accession>
<feature type="transmembrane region" description="Helical" evidence="1">
    <location>
        <begin position="105"/>
        <end position="128"/>
    </location>
</feature>
<proteinExistence type="predicted"/>
<dbReference type="EMBL" id="UFWZ01000001">
    <property type="protein sequence ID" value="SUY46773.1"/>
    <property type="molecule type" value="Genomic_DNA"/>
</dbReference>
<dbReference type="RefSeq" id="WP_172556272.1">
    <property type="nucleotide sequence ID" value="NZ_UFWZ01000001.1"/>
</dbReference>
<dbReference type="PANTHER" id="PTHR36832">
    <property type="entry name" value="SLR1174 PROTEIN-RELATED"/>
    <property type="match status" value="1"/>
</dbReference>
<name>A0A381J711_9CLOT</name>
<dbReference type="Proteomes" id="UP000254664">
    <property type="component" value="Unassembled WGS sequence"/>
</dbReference>
<organism evidence="2 3">
    <name type="scientific">Clostridium putrefaciens</name>
    <dbReference type="NCBI Taxonomy" id="99675"/>
    <lineage>
        <taxon>Bacteria</taxon>
        <taxon>Bacillati</taxon>
        <taxon>Bacillota</taxon>
        <taxon>Clostridia</taxon>
        <taxon>Eubacteriales</taxon>
        <taxon>Clostridiaceae</taxon>
        <taxon>Clostridium</taxon>
    </lineage>
</organism>
<feature type="transmembrane region" description="Helical" evidence="1">
    <location>
        <begin position="21"/>
        <end position="42"/>
    </location>
</feature>
<keyword evidence="1" id="KW-1133">Transmembrane helix</keyword>
<protein>
    <submittedName>
        <fullName evidence="2">ABC transporter permease</fullName>
    </submittedName>
</protein>
<dbReference type="PANTHER" id="PTHR36832:SF1">
    <property type="entry name" value="SLR1174 PROTEIN"/>
    <property type="match status" value="1"/>
</dbReference>
<evidence type="ECO:0000256" key="1">
    <source>
        <dbReference type="SAM" id="Phobius"/>
    </source>
</evidence>
<feature type="transmembrane region" description="Helical" evidence="1">
    <location>
        <begin position="140"/>
        <end position="168"/>
    </location>
</feature>
<keyword evidence="1" id="KW-0472">Membrane</keyword>
<dbReference type="AlphaFoldDB" id="A0A381J711"/>
<feature type="transmembrane region" description="Helical" evidence="1">
    <location>
        <begin position="62"/>
        <end position="84"/>
    </location>
</feature>